<feature type="compositionally biased region" description="Low complexity" evidence="3">
    <location>
        <begin position="570"/>
        <end position="599"/>
    </location>
</feature>
<comment type="caution">
    <text evidence="6">The sequence shown here is derived from an EMBL/GenBank/DDBJ whole genome shotgun (WGS) entry which is preliminary data.</text>
</comment>
<dbReference type="InterPro" id="IPR000504">
    <property type="entry name" value="RRM_dom"/>
</dbReference>
<dbReference type="InterPro" id="IPR012677">
    <property type="entry name" value="Nucleotide-bd_a/b_plait_sf"/>
</dbReference>
<dbReference type="PANTHER" id="PTHR18806:SF4">
    <property type="entry name" value="RNA-BINDING PROTEIN 25"/>
    <property type="match status" value="1"/>
</dbReference>
<evidence type="ECO:0008006" key="8">
    <source>
        <dbReference type="Google" id="ProtNLM"/>
    </source>
</evidence>
<dbReference type="InterPro" id="IPR034268">
    <property type="entry name" value="RBM25_RRM"/>
</dbReference>
<feature type="compositionally biased region" description="Basic and acidic residues" evidence="3">
    <location>
        <begin position="522"/>
        <end position="536"/>
    </location>
</feature>
<keyword evidence="2" id="KW-0694">RNA-binding</keyword>
<feature type="compositionally biased region" description="Basic and acidic residues" evidence="3">
    <location>
        <begin position="434"/>
        <end position="460"/>
    </location>
</feature>
<accession>A0A2A2KP10</accession>
<dbReference type="Gene3D" id="3.30.70.330">
    <property type="match status" value="1"/>
</dbReference>
<dbReference type="SMART" id="SM00360">
    <property type="entry name" value="RRM"/>
    <property type="match status" value="1"/>
</dbReference>
<feature type="compositionally biased region" description="Basic residues" evidence="3">
    <location>
        <begin position="294"/>
        <end position="308"/>
    </location>
</feature>
<feature type="region of interest" description="Disordered" evidence="3">
    <location>
        <begin position="201"/>
        <end position="367"/>
    </location>
</feature>
<feature type="compositionally biased region" description="Basic residues" evidence="3">
    <location>
        <begin position="243"/>
        <end position="269"/>
    </location>
</feature>
<reference evidence="6 7" key="1">
    <citation type="journal article" date="2017" name="Curr. Biol.">
        <title>Genome architecture and evolution of a unichromosomal asexual nematode.</title>
        <authorList>
            <person name="Fradin H."/>
            <person name="Zegar C."/>
            <person name="Gutwein M."/>
            <person name="Lucas J."/>
            <person name="Kovtun M."/>
            <person name="Corcoran D."/>
            <person name="Baugh L.R."/>
            <person name="Kiontke K."/>
            <person name="Gunsalus K."/>
            <person name="Fitch D.H."/>
            <person name="Piano F."/>
        </authorList>
    </citation>
    <scope>NUCLEOTIDE SEQUENCE [LARGE SCALE GENOMIC DNA]</scope>
    <source>
        <strain evidence="6">PF1309</strain>
    </source>
</reference>
<proteinExistence type="predicted"/>
<feature type="domain" description="PWI" evidence="5">
    <location>
        <begin position="672"/>
        <end position="769"/>
    </location>
</feature>
<dbReference type="InterPro" id="IPR052768">
    <property type="entry name" value="RBM25"/>
</dbReference>
<evidence type="ECO:0000259" key="4">
    <source>
        <dbReference type="PROSITE" id="PS50102"/>
    </source>
</evidence>
<dbReference type="SUPFAM" id="SSF101233">
    <property type="entry name" value="PWI domain"/>
    <property type="match status" value="1"/>
</dbReference>
<dbReference type="STRING" id="2018661.A0A2A2KP10"/>
<dbReference type="SMART" id="SM00311">
    <property type="entry name" value="PWI"/>
    <property type="match status" value="1"/>
</dbReference>
<sequence length="771" mass="86490">MAFPPRFHMGPMGGMPPGGMFVPTHLGRGMSRGGRGMHIPPPGAMPPMPTPSSQLPTDAKATTVFVGNISEKCEDEFMKKILEECGAIASWKRIQGQNGKLQAFGFCNFESPEGTLRALRVLNDFQIGEKKLTVKVEDKIREELRKWIVKMRKLQGKGELRLKEGELPADEDDLKKDEEVRLKILNWIEKDHPDLVQIAEVSDGELSEHKNGKSSKKDKTKDKDSGRDKDRRRRSHSTSPSGKAKKARHSKSPNNKRKKSKSPKRRHGRSSSESSTSSDSNSSGSGSSTNTYHSRSRSISRRSKRSFSRNRSDSEDSTERRATKRMIKEKERAYMNRLKKWEFREKQKAKQYEKEERRDKEQKKNILKEAKRLKHFLEDYDDEKDDPKYYKASSLFQRKRDFEKEREADQKDRIKEQQEIEELKKQIQEENADKDEKKIEEEARKRHQQREEAALKKIRADSGSPNPHQPLGHSTNAEESSSSSDSDMDTEEKTNGGEASPAGSMTGEVGGVNNHRGAPGKPPKELKSTSLDKSEKQPPSTTAAGWKTVASPVTSATSSSAAAAPAASTAASTSSVASPLTAPAKASPLSLTPTTSKSPIAPAIHLQPPKNDISKRLNGVFGNFEEEEEIIVARKKLKPFEITSEDRIKHMTPEEKKKLVKDLIARIPIDQEKLFAYNIDWSFVDEALINTRIRPWVAKKVQEYLGEEEASLVEFVCDKIQAKSPADIILKDIAVILDDDANVFVVKLWRLVIYESEAKKLGLSTAGGQPG</sequence>
<feature type="domain" description="RRM" evidence="4">
    <location>
        <begin position="62"/>
        <end position="139"/>
    </location>
</feature>
<dbReference type="OrthoDB" id="6275295at2759"/>
<dbReference type="InterPro" id="IPR036483">
    <property type="entry name" value="PWI_dom_sf"/>
</dbReference>
<feature type="region of interest" description="Disordered" evidence="3">
    <location>
        <begin position="570"/>
        <end position="609"/>
    </location>
</feature>
<dbReference type="EMBL" id="LIAE01008064">
    <property type="protein sequence ID" value="PAV75553.1"/>
    <property type="molecule type" value="Genomic_DNA"/>
</dbReference>
<dbReference type="GO" id="GO:0000381">
    <property type="term" value="P:regulation of alternative mRNA splicing, via spliceosome"/>
    <property type="evidence" value="ECO:0007669"/>
    <property type="project" value="TreeGrafter"/>
</dbReference>
<evidence type="ECO:0000256" key="1">
    <source>
        <dbReference type="ARBA" id="ARBA00022664"/>
    </source>
</evidence>
<dbReference type="CDD" id="cd12446">
    <property type="entry name" value="RRM_RBM25"/>
    <property type="match status" value="1"/>
</dbReference>
<name>A0A2A2KP10_9BILA</name>
<dbReference type="PANTHER" id="PTHR18806">
    <property type="entry name" value="RBM25 PROTEIN"/>
    <property type="match status" value="1"/>
</dbReference>
<dbReference type="PROSITE" id="PS50102">
    <property type="entry name" value="RRM"/>
    <property type="match status" value="1"/>
</dbReference>
<keyword evidence="1" id="KW-0507">mRNA processing</keyword>
<dbReference type="Gene3D" id="1.20.1390.10">
    <property type="entry name" value="PWI domain"/>
    <property type="match status" value="1"/>
</dbReference>
<dbReference type="Pfam" id="PF00076">
    <property type="entry name" value="RRM_1"/>
    <property type="match status" value="1"/>
</dbReference>
<feature type="compositionally biased region" description="Basic and acidic residues" evidence="3">
    <location>
        <begin position="398"/>
        <end position="428"/>
    </location>
</feature>
<dbReference type="SUPFAM" id="SSF54928">
    <property type="entry name" value="RNA-binding domain, RBD"/>
    <property type="match status" value="1"/>
</dbReference>
<evidence type="ECO:0000256" key="3">
    <source>
        <dbReference type="SAM" id="MobiDB-lite"/>
    </source>
</evidence>
<dbReference type="AlphaFoldDB" id="A0A2A2KP10"/>
<dbReference type="GO" id="GO:0006397">
    <property type="term" value="P:mRNA processing"/>
    <property type="evidence" value="ECO:0007669"/>
    <property type="project" value="UniProtKB-KW"/>
</dbReference>
<dbReference type="InterPro" id="IPR002483">
    <property type="entry name" value="PWI_dom"/>
</dbReference>
<evidence type="ECO:0000256" key="2">
    <source>
        <dbReference type="PROSITE-ProRule" id="PRU00176"/>
    </source>
</evidence>
<dbReference type="Pfam" id="PF01480">
    <property type="entry name" value="PWI"/>
    <property type="match status" value="1"/>
</dbReference>
<dbReference type="InterPro" id="IPR035979">
    <property type="entry name" value="RBD_domain_sf"/>
</dbReference>
<evidence type="ECO:0000259" key="5">
    <source>
        <dbReference type="PROSITE" id="PS51025"/>
    </source>
</evidence>
<feature type="region of interest" description="Disordered" evidence="3">
    <location>
        <begin position="398"/>
        <end position="549"/>
    </location>
</feature>
<organism evidence="6 7">
    <name type="scientific">Diploscapter pachys</name>
    <dbReference type="NCBI Taxonomy" id="2018661"/>
    <lineage>
        <taxon>Eukaryota</taxon>
        <taxon>Metazoa</taxon>
        <taxon>Ecdysozoa</taxon>
        <taxon>Nematoda</taxon>
        <taxon>Chromadorea</taxon>
        <taxon>Rhabditida</taxon>
        <taxon>Rhabditina</taxon>
        <taxon>Rhabditomorpha</taxon>
        <taxon>Rhabditoidea</taxon>
        <taxon>Rhabditidae</taxon>
        <taxon>Diploscapter</taxon>
    </lineage>
</organism>
<keyword evidence="7" id="KW-1185">Reference proteome</keyword>
<gene>
    <name evidence="6" type="ORF">WR25_20722</name>
</gene>
<feature type="compositionally biased region" description="Basic and acidic residues" evidence="3">
    <location>
        <begin position="310"/>
        <end position="367"/>
    </location>
</feature>
<feature type="compositionally biased region" description="Low complexity" evidence="3">
    <location>
        <begin position="271"/>
        <end position="290"/>
    </location>
</feature>
<feature type="compositionally biased region" description="Basic and acidic residues" evidence="3">
    <location>
        <begin position="206"/>
        <end position="229"/>
    </location>
</feature>
<dbReference type="GO" id="GO:0003729">
    <property type="term" value="F:mRNA binding"/>
    <property type="evidence" value="ECO:0007669"/>
    <property type="project" value="TreeGrafter"/>
</dbReference>
<evidence type="ECO:0000313" key="7">
    <source>
        <dbReference type="Proteomes" id="UP000218231"/>
    </source>
</evidence>
<evidence type="ECO:0000313" key="6">
    <source>
        <dbReference type="EMBL" id="PAV75553.1"/>
    </source>
</evidence>
<dbReference type="Proteomes" id="UP000218231">
    <property type="component" value="Unassembled WGS sequence"/>
</dbReference>
<dbReference type="GO" id="GO:0005681">
    <property type="term" value="C:spliceosomal complex"/>
    <property type="evidence" value="ECO:0007669"/>
    <property type="project" value="TreeGrafter"/>
</dbReference>
<dbReference type="PROSITE" id="PS51025">
    <property type="entry name" value="PWI"/>
    <property type="match status" value="1"/>
</dbReference>
<protein>
    <recommendedName>
        <fullName evidence="8">PWI domain-containing protein</fullName>
    </recommendedName>
</protein>